<accession>A0A2S1R0N1</accession>
<dbReference type="KEGG" id="falb:HYN59_14120"/>
<dbReference type="AlphaFoldDB" id="A0A2S1R0N1"/>
<protein>
    <submittedName>
        <fullName evidence="1">Uncharacterized protein</fullName>
    </submittedName>
</protein>
<organism evidence="1 2">
    <name type="scientific">Flavobacterium album</name>
    <dbReference type="NCBI Taxonomy" id="2175091"/>
    <lineage>
        <taxon>Bacteria</taxon>
        <taxon>Pseudomonadati</taxon>
        <taxon>Bacteroidota</taxon>
        <taxon>Flavobacteriia</taxon>
        <taxon>Flavobacteriales</taxon>
        <taxon>Flavobacteriaceae</taxon>
        <taxon>Flavobacterium</taxon>
    </lineage>
</organism>
<keyword evidence="2" id="KW-1185">Reference proteome</keyword>
<gene>
    <name evidence="1" type="ORF">HYN59_14120</name>
</gene>
<evidence type="ECO:0000313" key="2">
    <source>
        <dbReference type="Proteomes" id="UP000244929"/>
    </source>
</evidence>
<evidence type="ECO:0000313" key="1">
    <source>
        <dbReference type="EMBL" id="AWH86174.1"/>
    </source>
</evidence>
<dbReference type="Proteomes" id="UP000244929">
    <property type="component" value="Chromosome"/>
</dbReference>
<proteinExistence type="predicted"/>
<dbReference type="EMBL" id="CP029186">
    <property type="protein sequence ID" value="AWH86174.1"/>
    <property type="molecule type" value="Genomic_DNA"/>
</dbReference>
<name>A0A2S1R0N1_9FLAO</name>
<sequence>MGYVENIGDINKDGISEIIVVPIWFIGCWGRMEFYTFKEGKWHNFGEAECHICNEDDYRYIERITKLSKNKIRVIEDAWDSEAGDRVKKPKILRLNFKKQASNSK</sequence>
<reference evidence="1 2" key="1">
    <citation type="submission" date="2018-04" db="EMBL/GenBank/DDBJ databases">
        <title>Genome sequencing of Flavobacterium sp. HYN0059.</title>
        <authorList>
            <person name="Yi H."/>
            <person name="Baek C."/>
        </authorList>
    </citation>
    <scope>NUCLEOTIDE SEQUENCE [LARGE SCALE GENOMIC DNA]</scope>
    <source>
        <strain evidence="1 2">HYN0059</strain>
    </source>
</reference>